<keyword evidence="3" id="KW-0238">DNA-binding</keyword>
<name>A0ABM8BGB0_9LACO</name>
<evidence type="ECO:0000256" key="3">
    <source>
        <dbReference type="ARBA" id="ARBA00023125"/>
    </source>
</evidence>
<dbReference type="Proteomes" id="UP001321741">
    <property type="component" value="Chromosome"/>
</dbReference>
<keyword evidence="4" id="KW-0804">Transcription</keyword>
<dbReference type="InterPro" id="IPR036390">
    <property type="entry name" value="WH_DNA-bd_sf"/>
</dbReference>
<evidence type="ECO:0000256" key="2">
    <source>
        <dbReference type="ARBA" id="ARBA00023015"/>
    </source>
</evidence>
<dbReference type="EMBL" id="AP026803">
    <property type="protein sequence ID" value="BDR60292.1"/>
    <property type="molecule type" value="Genomic_DNA"/>
</dbReference>
<dbReference type="InterPro" id="IPR036388">
    <property type="entry name" value="WH-like_DNA-bd_sf"/>
</dbReference>
<dbReference type="PRINTS" id="PR00039">
    <property type="entry name" value="HTHLYSR"/>
</dbReference>
<proteinExistence type="inferred from homology"/>
<accession>A0ABM8BGB0</accession>
<dbReference type="SUPFAM" id="SSF46785">
    <property type="entry name" value="Winged helix' DNA-binding domain"/>
    <property type="match status" value="1"/>
</dbReference>
<evidence type="ECO:0000256" key="1">
    <source>
        <dbReference type="ARBA" id="ARBA00009437"/>
    </source>
</evidence>
<reference evidence="6 7" key="1">
    <citation type="journal article" date="2023" name="Microbiol. Spectr.">
        <title>Symbiosis of Carpenter Bees with Uncharacterized Lactic Acid Bacteria Showing NAD Auxotrophy.</title>
        <authorList>
            <person name="Kawasaki S."/>
            <person name="Ozawa K."/>
            <person name="Mori T."/>
            <person name="Yamamoto A."/>
            <person name="Ito M."/>
            <person name="Ohkuma M."/>
            <person name="Sakamoto M."/>
            <person name="Matsutani M."/>
        </authorList>
    </citation>
    <scope>NUCLEOTIDE SEQUENCE [LARGE SCALE GENOMIC DNA]</scope>
    <source>
        <strain evidence="6 7">Kim32-2</strain>
    </source>
</reference>
<dbReference type="RefSeq" id="WP_317638000.1">
    <property type="nucleotide sequence ID" value="NZ_AP026803.1"/>
</dbReference>
<feature type="domain" description="HTH lysR-type" evidence="5">
    <location>
        <begin position="17"/>
        <end position="59"/>
    </location>
</feature>
<evidence type="ECO:0000259" key="5">
    <source>
        <dbReference type="PROSITE" id="PS50931"/>
    </source>
</evidence>
<dbReference type="SUPFAM" id="SSF53850">
    <property type="entry name" value="Periplasmic binding protein-like II"/>
    <property type="match status" value="1"/>
</dbReference>
<keyword evidence="7" id="KW-1185">Reference proteome</keyword>
<dbReference type="InterPro" id="IPR000847">
    <property type="entry name" value="LysR_HTH_N"/>
</dbReference>
<dbReference type="PANTHER" id="PTHR30126">
    <property type="entry name" value="HTH-TYPE TRANSCRIPTIONAL REGULATOR"/>
    <property type="match status" value="1"/>
</dbReference>
<keyword evidence="2" id="KW-0805">Transcription regulation</keyword>
<protein>
    <submittedName>
        <fullName evidence="6">LysR family transcriptional regulator</fullName>
    </submittedName>
</protein>
<dbReference type="PANTHER" id="PTHR30126:SF40">
    <property type="entry name" value="HTH-TYPE TRANSCRIPTIONAL REGULATOR GLTR"/>
    <property type="match status" value="1"/>
</dbReference>
<sequence length="301" mass="34438">MIDPYLLTELTTFYQVGTLTKTAEQLNMTQPSITRGMQKLEEKLGVKLFERHANRLVLTKTGQLAAIEAEKLLQNNQDFVTKIRNFDQLQHRPTIMATIPGPFIILTMIKARLSADLFISHDLIKIAEISDLLQQNAALLVFSNQELFAPQIESRYLGTEQLAVDLNRNMAEAKRPRLHFADITGHSFIVYGDIGVWRDIIQQEIPNANFMYQSEWQAMKELIKFSDFPYFSTNLSRLDPDNPISQNLDDNRIELPISDASAQMPIYGNYLTVNAHRVTPILKIVQAAWPPNFPLDQLENH</sequence>
<dbReference type="Pfam" id="PF00126">
    <property type="entry name" value="HTH_1"/>
    <property type="match status" value="1"/>
</dbReference>
<comment type="similarity">
    <text evidence="1">Belongs to the LysR transcriptional regulatory family.</text>
</comment>
<organism evidence="6 7">
    <name type="scientific">Lactobacillus xylocopicola</name>
    <dbReference type="NCBI Taxonomy" id="2976676"/>
    <lineage>
        <taxon>Bacteria</taxon>
        <taxon>Bacillati</taxon>
        <taxon>Bacillota</taxon>
        <taxon>Bacilli</taxon>
        <taxon>Lactobacillales</taxon>
        <taxon>Lactobacillaceae</taxon>
        <taxon>Lactobacillus</taxon>
    </lineage>
</organism>
<gene>
    <name evidence="6" type="ORF">KIM322_05530</name>
</gene>
<dbReference type="PROSITE" id="PS50931">
    <property type="entry name" value="HTH_LYSR"/>
    <property type="match status" value="1"/>
</dbReference>
<dbReference type="Gene3D" id="1.10.10.10">
    <property type="entry name" value="Winged helix-like DNA-binding domain superfamily/Winged helix DNA-binding domain"/>
    <property type="match status" value="1"/>
</dbReference>
<evidence type="ECO:0000313" key="7">
    <source>
        <dbReference type="Proteomes" id="UP001321741"/>
    </source>
</evidence>
<evidence type="ECO:0000313" key="6">
    <source>
        <dbReference type="EMBL" id="BDR60292.1"/>
    </source>
</evidence>
<evidence type="ECO:0000256" key="4">
    <source>
        <dbReference type="ARBA" id="ARBA00023163"/>
    </source>
</evidence>